<feature type="region of interest" description="Disordered" evidence="5">
    <location>
        <begin position="596"/>
        <end position="618"/>
    </location>
</feature>
<dbReference type="Proteomes" id="UP000007635">
    <property type="component" value="Chromosome XVI"/>
</dbReference>
<dbReference type="CDD" id="cd01852">
    <property type="entry name" value="AIG1"/>
    <property type="match status" value="1"/>
</dbReference>
<feature type="region of interest" description="Disordered" evidence="5">
    <location>
        <begin position="543"/>
        <end position="578"/>
    </location>
</feature>
<comment type="similarity">
    <text evidence="1">Belongs to the TRAFAC class TrmE-Era-EngA-EngB-Septin-like GTPase superfamily. AIG1/Toc34/Toc159-like paraseptin GTPase family. IAN subfamily.</text>
</comment>
<dbReference type="GO" id="GO:0005525">
    <property type="term" value="F:GTP binding"/>
    <property type="evidence" value="ECO:0007669"/>
    <property type="project" value="UniProtKB-KW"/>
</dbReference>
<dbReference type="PANTHER" id="PTHR10903">
    <property type="entry name" value="GTPASE, IMAP FAMILY MEMBER-RELATED"/>
    <property type="match status" value="1"/>
</dbReference>
<keyword evidence="2" id="KW-0547">Nucleotide-binding</keyword>
<keyword evidence="4" id="KW-0175">Coiled coil</keyword>
<proteinExistence type="inferred from homology"/>
<dbReference type="RefSeq" id="XP_040057821.1">
    <property type="nucleotide sequence ID" value="XM_040201887.1"/>
</dbReference>
<name>A0AAQ4QEI6_GASAC</name>
<evidence type="ECO:0000313" key="7">
    <source>
        <dbReference type="Ensembl" id="ENSGACP00000048713.1"/>
    </source>
</evidence>
<sequence>MATETPVSDDHQPLKRIGSYDFLPPNLSELRVVLLGNSWSQRSSVGNFILGETKFNTKAEPGCCLKASGGLKEKQIVLINTPDLLHPNISEDKLTQHVEKCKSLSGPGPHVFLLVLQPEDFTKELKEKLCGVLKCFSHRPLDHSFILITTSREAHSSFMDQDQPLKDMIEMCRYRYLNQKNLKRPELFTRLGQTVKENNGELVRCDKFEEKGLIVTPKSDQMKPSLNREAGKTSAARAILRQTELHSVSNSSESIKYQGEVCGPITMSTKAEMEKVSKLKAEVNDLKPKSKIGVDVEHWGRECLRMVLIGKTGSGKSATGDTILGKESFTSAICSKSVTKFCKKATGEIDGQPVIVVDTPGLFNTTLTNDEVKEELVKCVSLLSPGPHVFLLVLQIGRFTREEKESVELIKKYFGKKSREFIVIVFTKGDELGNQTIESYLEDCDDSLKKLIKDCGGRYQVFNNRNPTERTQVRDLMTKTYKVMEASGGGCNTSEMFKKTEAAMKKEVERILNEEDEEMQRQKETLQKKHMEEMIAMKRMMKQPKAAIEREPNNSKKWQKTSTRSKRREGKNWKREKDRKIKDIIQQDWEQRLVEEVKESKEEMEKQKKLWEEERRVA</sequence>
<accession>A0AAQ4QEI6</accession>
<dbReference type="AlphaFoldDB" id="A0AAQ4QEI6"/>
<keyword evidence="8" id="KW-1185">Reference proteome</keyword>
<evidence type="ECO:0000313" key="8">
    <source>
        <dbReference type="Proteomes" id="UP000007635"/>
    </source>
</evidence>
<evidence type="ECO:0000256" key="4">
    <source>
        <dbReference type="SAM" id="Coils"/>
    </source>
</evidence>
<dbReference type="PROSITE" id="PS51720">
    <property type="entry name" value="G_AIG1"/>
    <property type="match status" value="1"/>
</dbReference>
<protein>
    <recommendedName>
        <fullName evidence="6">AIG1-type G domain-containing protein</fullName>
    </recommendedName>
</protein>
<dbReference type="Gene3D" id="3.40.50.300">
    <property type="entry name" value="P-loop containing nucleotide triphosphate hydrolases"/>
    <property type="match status" value="2"/>
</dbReference>
<organism evidence="7 8">
    <name type="scientific">Gasterosteus aculeatus aculeatus</name>
    <name type="common">three-spined stickleback</name>
    <dbReference type="NCBI Taxonomy" id="481459"/>
    <lineage>
        <taxon>Eukaryota</taxon>
        <taxon>Metazoa</taxon>
        <taxon>Chordata</taxon>
        <taxon>Craniata</taxon>
        <taxon>Vertebrata</taxon>
        <taxon>Euteleostomi</taxon>
        <taxon>Actinopterygii</taxon>
        <taxon>Neopterygii</taxon>
        <taxon>Teleostei</taxon>
        <taxon>Neoteleostei</taxon>
        <taxon>Acanthomorphata</taxon>
        <taxon>Eupercaria</taxon>
        <taxon>Perciformes</taxon>
        <taxon>Cottioidei</taxon>
        <taxon>Gasterosteales</taxon>
        <taxon>Gasterosteidae</taxon>
        <taxon>Gasterosteus</taxon>
    </lineage>
</organism>
<feature type="compositionally biased region" description="Basic residues" evidence="5">
    <location>
        <begin position="557"/>
        <end position="569"/>
    </location>
</feature>
<dbReference type="InterPro" id="IPR006703">
    <property type="entry name" value="G_AIG1"/>
</dbReference>
<dbReference type="PANTHER" id="PTHR10903:SF170">
    <property type="entry name" value="GTPASE IMAP FAMILY MEMBER 7"/>
    <property type="match status" value="1"/>
</dbReference>
<evidence type="ECO:0000256" key="5">
    <source>
        <dbReference type="SAM" id="MobiDB-lite"/>
    </source>
</evidence>
<evidence type="ECO:0000256" key="2">
    <source>
        <dbReference type="ARBA" id="ARBA00022741"/>
    </source>
</evidence>
<dbReference type="FunFam" id="3.40.50.300:FF:000366">
    <property type="entry name" value="GTPase, IMAP family member 2"/>
    <property type="match status" value="1"/>
</dbReference>
<dbReference type="SUPFAM" id="SSF52540">
    <property type="entry name" value="P-loop containing nucleoside triphosphate hydrolases"/>
    <property type="match status" value="2"/>
</dbReference>
<dbReference type="Ensembl" id="ENSGACT00000066078.1">
    <property type="protein sequence ID" value="ENSGACP00000048713.1"/>
    <property type="gene ID" value="ENSGACG00000031717.1"/>
</dbReference>
<dbReference type="Pfam" id="PF04548">
    <property type="entry name" value="AIG1"/>
    <property type="match status" value="2"/>
</dbReference>
<reference evidence="7" key="3">
    <citation type="submission" date="2025-09" db="UniProtKB">
        <authorList>
            <consortium name="Ensembl"/>
        </authorList>
    </citation>
    <scope>IDENTIFICATION</scope>
</reference>
<dbReference type="InterPro" id="IPR045058">
    <property type="entry name" value="GIMA/IAN/Toc"/>
</dbReference>
<feature type="domain" description="AIG1-type G" evidence="6">
    <location>
        <begin position="301"/>
        <end position="501"/>
    </location>
</feature>
<reference evidence="7 8" key="1">
    <citation type="journal article" date="2021" name="G3 (Bethesda)">
        <title>Improved contiguity of the threespine stickleback genome using long-read sequencing.</title>
        <authorList>
            <person name="Nath S."/>
            <person name="Shaw D.E."/>
            <person name="White M.A."/>
        </authorList>
    </citation>
    <scope>NUCLEOTIDE SEQUENCE [LARGE SCALE GENOMIC DNA]</scope>
    <source>
        <strain evidence="7 8">Lake Benthic</strain>
    </source>
</reference>
<feature type="coiled-coil region" evidence="4">
    <location>
        <begin position="505"/>
        <end position="532"/>
    </location>
</feature>
<evidence type="ECO:0000256" key="3">
    <source>
        <dbReference type="ARBA" id="ARBA00023134"/>
    </source>
</evidence>
<evidence type="ECO:0000259" key="6">
    <source>
        <dbReference type="PROSITE" id="PS51720"/>
    </source>
</evidence>
<dbReference type="InterPro" id="IPR027417">
    <property type="entry name" value="P-loop_NTPase"/>
</dbReference>
<reference evidence="7" key="2">
    <citation type="submission" date="2025-08" db="UniProtKB">
        <authorList>
            <consortium name="Ensembl"/>
        </authorList>
    </citation>
    <scope>IDENTIFICATION</scope>
</reference>
<dbReference type="GeneTree" id="ENSGT01120000271858"/>
<keyword evidence="3" id="KW-0342">GTP-binding</keyword>
<dbReference type="GeneID" id="120834095"/>
<evidence type="ECO:0000256" key="1">
    <source>
        <dbReference type="ARBA" id="ARBA00008535"/>
    </source>
</evidence>
<dbReference type="KEGG" id="gat:120834095"/>